<evidence type="ECO:0000313" key="2">
    <source>
        <dbReference type="Proteomes" id="UP000593737"/>
    </source>
</evidence>
<accession>A0A7S8FAV6</accession>
<dbReference type="AlphaFoldDB" id="A0A7S8FAV6"/>
<sequence>MMHGLIEGSIAMGELFTVFLVSYWTVKALEPKEDVVPVTVEHQRYRKVA</sequence>
<dbReference type="KEGG" id="nkf:Nkreftii_000299"/>
<dbReference type="Proteomes" id="UP000593737">
    <property type="component" value="Chromosome"/>
</dbReference>
<name>A0A7S8FAV6_9BACT</name>
<dbReference type="EMBL" id="CP047423">
    <property type="protein sequence ID" value="QPD02525.1"/>
    <property type="molecule type" value="Genomic_DNA"/>
</dbReference>
<protein>
    <submittedName>
        <fullName evidence="1">Uncharacterized protein</fullName>
    </submittedName>
</protein>
<gene>
    <name evidence="1" type="ORF">Nkreftii_000299</name>
</gene>
<evidence type="ECO:0000313" key="1">
    <source>
        <dbReference type="EMBL" id="QPD02525.1"/>
    </source>
</evidence>
<proteinExistence type="predicted"/>
<reference evidence="1 2" key="1">
    <citation type="journal article" date="2020" name="ISME J.">
        <title>Enrichment and physiological characterization of a novel comammox Nitrospira indicates ammonium inhibition of complete nitrification.</title>
        <authorList>
            <person name="Sakoula D."/>
            <person name="Koch H."/>
            <person name="Frank J."/>
            <person name="Jetten M.S.M."/>
            <person name="van Kessel M.A.H.J."/>
            <person name="Lucker S."/>
        </authorList>
    </citation>
    <scope>NUCLEOTIDE SEQUENCE [LARGE SCALE GENOMIC DNA]</scope>
    <source>
        <strain evidence="1">Comreactor17</strain>
    </source>
</reference>
<organism evidence="1 2">
    <name type="scientific">Candidatus Nitrospira kreftii</name>
    <dbReference type="NCBI Taxonomy" id="2652173"/>
    <lineage>
        <taxon>Bacteria</taxon>
        <taxon>Pseudomonadati</taxon>
        <taxon>Nitrospirota</taxon>
        <taxon>Nitrospiria</taxon>
        <taxon>Nitrospirales</taxon>
        <taxon>Nitrospiraceae</taxon>
        <taxon>Nitrospira</taxon>
    </lineage>
</organism>